<dbReference type="Proteomes" id="UP000636453">
    <property type="component" value="Unassembled WGS sequence"/>
</dbReference>
<evidence type="ECO:0000313" key="3">
    <source>
        <dbReference type="Proteomes" id="UP000636453"/>
    </source>
</evidence>
<feature type="transmembrane region" description="Helical" evidence="1">
    <location>
        <begin position="88"/>
        <end position="110"/>
    </location>
</feature>
<proteinExistence type="predicted"/>
<evidence type="ECO:0000313" key="2">
    <source>
        <dbReference type="EMBL" id="GHE42252.1"/>
    </source>
</evidence>
<accession>A0A918ZA00</accession>
<keyword evidence="1" id="KW-0812">Transmembrane</keyword>
<organism evidence="2 3">
    <name type="scientific">Vulcaniibacterium thermophilum</name>
    <dbReference type="NCBI Taxonomy" id="1169913"/>
    <lineage>
        <taxon>Bacteria</taxon>
        <taxon>Pseudomonadati</taxon>
        <taxon>Pseudomonadota</taxon>
        <taxon>Gammaproteobacteria</taxon>
        <taxon>Lysobacterales</taxon>
        <taxon>Lysobacteraceae</taxon>
        <taxon>Vulcaniibacterium</taxon>
    </lineage>
</organism>
<dbReference type="AlphaFoldDB" id="A0A918ZA00"/>
<dbReference type="OrthoDB" id="6023910at2"/>
<dbReference type="InterPro" id="IPR052948">
    <property type="entry name" value="Low_temp-induced_all0457"/>
</dbReference>
<keyword evidence="1" id="KW-0472">Membrane</keyword>
<comment type="caution">
    <text evidence="2">The sequence shown here is derived from an EMBL/GenBank/DDBJ whole genome shotgun (WGS) entry which is preliminary data.</text>
</comment>
<evidence type="ECO:0000256" key="1">
    <source>
        <dbReference type="SAM" id="Phobius"/>
    </source>
</evidence>
<reference evidence="2" key="1">
    <citation type="journal article" date="2014" name="Int. J. Syst. Evol. Microbiol.">
        <title>Complete genome sequence of Corynebacterium casei LMG S-19264T (=DSM 44701T), isolated from a smear-ripened cheese.</title>
        <authorList>
            <consortium name="US DOE Joint Genome Institute (JGI-PGF)"/>
            <person name="Walter F."/>
            <person name="Albersmeier A."/>
            <person name="Kalinowski J."/>
            <person name="Ruckert C."/>
        </authorList>
    </citation>
    <scope>NUCLEOTIDE SEQUENCE</scope>
    <source>
        <strain evidence="2">KCTC 32020</strain>
    </source>
</reference>
<reference evidence="2" key="2">
    <citation type="submission" date="2020-09" db="EMBL/GenBank/DDBJ databases">
        <authorList>
            <person name="Sun Q."/>
            <person name="Kim S."/>
        </authorList>
    </citation>
    <scope>NUCLEOTIDE SEQUENCE</scope>
    <source>
        <strain evidence="2">KCTC 32020</strain>
    </source>
</reference>
<dbReference type="RefSeq" id="WP_146474439.1">
    <property type="nucleotide sequence ID" value="NZ_BNCF01000017.1"/>
</dbReference>
<dbReference type="PANTHER" id="PTHR36109:SF2">
    <property type="entry name" value="MEMBRANE PROTEIN"/>
    <property type="match status" value="1"/>
</dbReference>
<protein>
    <recommendedName>
        <fullName evidence="4">DUF1269 domain-containing protein</fullName>
    </recommendedName>
</protein>
<name>A0A918ZA00_9GAMM</name>
<keyword evidence="3" id="KW-1185">Reference proteome</keyword>
<feature type="transmembrane region" description="Helical" evidence="1">
    <location>
        <begin position="59"/>
        <end position="82"/>
    </location>
</feature>
<sequence>MKHRHVYSTPDVPTAARAVGAARSAGVGEDCIALVARSDIELDSIPDEHREADTDFVPAAIRGAGWGGAAGLLAGLVAVVATPLGLTLAGAAVTGLVGALVGTWASALAGSTLPDPVRQKFHAEIEAGRILLVIDGDQATLAAADRAVRAVGAEPLPYDATTAAVR</sequence>
<gene>
    <name evidence="2" type="ORF">GCM10007167_25160</name>
</gene>
<keyword evidence="1" id="KW-1133">Transmembrane helix</keyword>
<evidence type="ECO:0008006" key="4">
    <source>
        <dbReference type="Google" id="ProtNLM"/>
    </source>
</evidence>
<dbReference type="PANTHER" id="PTHR36109">
    <property type="entry name" value="MEMBRANE PROTEIN-RELATED"/>
    <property type="match status" value="1"/>
</dbReference>
<dbReference type="EMBL" id="BNCF01000017">
    <property type="protein sequence ID" value="GHE42252.1"/>
    <property type="molecule type" value="Genomic_DNA"/>
</dbReference>